<evidence type="ECO:0000313" key="3">
    <source>
        <dbReference type="EMBL" id="EMC91061.1"/>
    </source>
</evidence>
<dbReference type="RefSeq" id="XP_007681334.1">
    <property type="nucleotide sequence ID" value="XM_007683144.1"/>
</dbReference>
<evidence type="ECO:0000313" key="4">
    <source>
        <dbReference type="Proteomes" id="UP000011761"/>
    </source>
</evidence>
<feature type="region of interest" description="Disordered" evidence="1">
    <location>
        <begin position="680"/>
        <end position="716"/>
    </location>
</feature>
<dbReference type="HOGENOM" id="CLU_010761_1_0_1"/>
<organism evidence="3 4">
    <name type="scientific">Baudoinia panamericana (strain UAMH 10762)</name>
    <name type="common">Angels' share fungus</name>
    <name type="synonym">Baudoinia compniacensis (strain UAMH 10762)</name>
    <dbReference type="NCBI Taxonomy" id="717646"/>
    <lineage>
        <taxon>Eukaryota</taxon>
        <taxon>Fungi</taxon>
        <taxon>Dikarya</taxon>
        <taxon>Ascomycota</taxon>
        <taxon>Pezizomycotina</taxon>
        <taxon>Dothideomycetes</taxon>
        <taxon>Dothideomycetidae</taxon>
        <taxon>Mycosphaerellales</taxon>
        <taxon>Teratosphaeriaceae</taxon>
        <taxon>Baudoinia</taxon>
    </lineage>
</organism>
<feature type="compositionally biased region" description="Polar residues" evidence="1">
    <location>
        <begin position="680"/>
        <end position="700"/>
    </location>
</feature>
<keyword evidence="4" id="KW-1185">Reference proteome</keyword>
<dbReference type="KEGG" id="bcom:BAUCODRAFT_28225"/>
<gene>
    <name evidence="3" type="ORF">BAUCODRAFT_28225</name>
</gene>
<dbReference type="Pfam" id="PF26013">
    <property type="entry name" value="DUF8004"/>
    <property type="match status" value="1"/>
</dbReference>
<evidence type="ECO:0000256" key="1">
    <source>
        <dbReference type="SAM" id="MobiDB-lite"/>
    </source>
</evidence>
<accession>M2M3F7</accession>
<dbReference type="EMBL" id="KB445564">
    <property type="protein sequence ID" value="EMC91061.1"/>
    <property type="molecule type" value="Genomic_DNA"/>
</dbReference>
<name>M2M3F7_BAUPA</name>
<evidence type="ECO:0000259" key="2">
    <source>
        <dbReference type="Pfam" id="PF26013"/>
    </source>
</evidence>
<dbReference type="eggNOG" id="ENOG502RYFW">
    <property type="taxonomic scope" value="Eukaryota"/>
</dbReference>
<reference evidence="3 4" key="1">
    <citation type="journal article" date="2012" name="PLoS Pathog.">
        <title>Diverse lifestyles and strategies of plant pathogenesis encoded in the genomes of eighteen Dothideomycetes fungi.</title>
        <authorList>
            <person name="Ohm R.A."/>
            <person name="Feau N."/>
            <person name="Henrissat B."/>
            <person name="Schoch C.L."/>
            <person name="Horwitz B.A."/>
            <person name="Barry K.W."/>
            <person name="Condon B.J."/>
            <person name="Copeland A.C."/>
            <person name="Dhillon B."/>
            <person name="Glaser F."/>
            <person name="Hesse C.N."/>
            <person name="Kosti I."/>
            <person name="LaButti K."/>
            <person name="Lindquist E.A."/>
            <person name="Lucas S."/>
            <person name="Salamov A.A."/>
            <person name="Bradshaw R.E."/>
            <person name="Ciuffetti L."/>
            <person name="Hamelin R.C."/>
            <person name="Kema G.H.J."/>
            <person name="Lawrence C."/>
            <person name="Scott J.A."/>
            <person name="Spatafora J.W."/>
            <person name="Turgeon B.G."/>
            <person name="de Wit P.J.G.M."/>
            <person name="Zhong S."/>
            <person name="Goodwin S.B."/>
            <person name="Grigoriev I.V."/>
        </authorList>
    </citation>
    <scope>NUCLEOTIDE SEQUENCE [LARGE SCALE GENOMIC DNA]</scope>
    <source>
        <strain evidence="3 4">UAMH 10762</strain>
    </source>
</reference>
<dbReference type="OMA" id="CTDYALA"/>
<feature type="domain" description="DUF8004" evidence="2">
    <location>
        <begin position="169"/>
        <end position="259"/>
    </location>
</feature>
<protein>
    <recommendedName>
        <fullName evidence="2">DUF8004 domain-containing protein</fullName>
    </recommendedName>
</protein>
<dbReference type="Proteomes" id="UP000011761">
    <property type="component" value="Unassembled WGS sequence"/>
</dbReference>
<proteinExistence type="predicted"/>
<dbReference type="OrthoDB" id="4114825at2759"/>
<sequence length="847" mass="94089">MTSLARSAVRQFDGRQGNINEWQGFHRDAALWDDDGDCRIYLHAVGASQRGPSFCLQHQVIEALHSEYLTEYCYYIDPSSPLLGSEDGSSDSGYASSHASKLPPTEYVTYIPAPASLTRDQAYKYHLTTRNFFAYATSQPIVGETLGSALVDLLDRVRSWQPQTAALANFTSYCQGQGYLNMAENIDHALACLSLAEHARLADLWTEAFVHSVGMHERLGLSQEYHGLTRTTKALLTRSSLEMDLHIARVTRALGTFLEEELGPEHLGLSKPARDHLDRFRSCLHRYYVDKLGYFPPDTDGQWNKRLWTKMYHAFQTLYEYLVDTDSTNDPSDARGMTGGICVVQNVRAFDLRHGYASLPHPLPLLPNITSKARTTEHQRGLRHFRLGKGEDGSALQPSLKRVLAKATNSDVQDTMNCELVAEYQRFERMKLEEKLSMTEARKVRWLLIYGVLQMLISITRAPGVVRDTDKPTYPLCVLTTGCPPWAVEPVSGRTCAPAASFEVNESCQPRGKTQEEKFSVRPDCEAENAEEYFSASALSSRPSVHSFDLTPAPLRITTQLSKNASLRSSVHALQRSIVGSISRRGSQRRSTVSRPLSKKGSFSEIIIDGYGNGVDAEIEQARRESINAIAEGRASDTISLAAFDFGLEDLNEEPMLEDSQVTAMFQDVTMRPLGRVLSDSSISETASNNGSSTRSSTQLEEYDSPLTDYSPWNMDNSRRNSNVKLSDLVTASLTYASLGSPRERHSCLAKQMYSAPLGMSTSCYSVNAGCYSPSGRPSLSFSTVDIHRKGSSDSVASSASSVYPEMALQAAEIEEEEMRGRRRVRALDRLSQQDLDAQGRKLCFST</sequence>
<dbReference type="AlphaFoldDB" id="M2M3F7"/>
<dbReference type="InterPro" id="IPR058317">
    <property type="entry name" value="DUF8004"/>
</dbReference>
<dbReference type="PANTHER" id="PTHR39601:SF1">
    <property type="entry name" value="CHORIOGENIN HMINOR"/>
    <property type="match status" value="1"/>
</dbReference>
<dbReference type="STRING" id="717646.M2M3F7"/>
<dbReference type="GeneID" id="19110687"/>
<dbReference type="PANTHER" id="PTHR39601">
    <property type="entry name" value="CHORIOGENIN HMINOR"/>
    <property type="match status" value="1"/>
</dbReference>